<dbReference type="EMBL" id="BMKM01000008">
    <property type="protein sequence ID" value="GGE28108.1"/>
    <property type="molecule type" value="Genomic_DNA"/>
</dbReference>
<feature type="transmembrane region" description="Helical" evidence="1">
    <location>
        <begin position="12"/>
        <end position="33"/>
    </location>
</feature>
<keyword evidence="1" id="KW-0812">Transmembrane</keyword>
<organism evidence="2 3">
    <name type="scientific">Sphingobacterium cellulitidis</name>
    <dbReference type="NCBI Taxonomy" id="1768011"/>
    <lineage>
        <taxon>Bacteria</taxon>
        <taxon>Pseudomonadati</taxon>
        <taxon>Bacteroidota</taxon>
        <taxon>Sphingobacteriia</taxon>
        <taxon>Sphingobacteriales</taxon>
        <taxon>Sphingobacteriaceae</taxon>
        <taxon>Sphingobacterium</taxon>
    </lineage>
</organism>
<keyword evidence="1" id="KW-0472">Membrane</keyword>
<evidence type="ECO:0000313" key="2">
    <source>
        <dbReference type="EMBL" id="GGE28108.1"/>
    </source>
</evidence>
<name>A0A8H9KV48_9SPHI</name>
<evidence type="ECO:0000313" key="3">
    <source>
        <dbReference type="Proteomes" id="UP000614460"/>
    </source>
</evidence>
<evidence type="ECO:0008006" key="4">
    <source>
        <dbReference type="Google" id="ProtNLM"/>
    </source>
</evidence>
<proteinExistence type="predicted"/>
<comment type="caution">
    <text evidence="2">The sequence shown here is derived from an EMBL/GenBank/DDBJ whole genome shotgun (WGS) entry which is preliminary data.</text>
</comment>
<reference evidence="2" key="1">
    <citation type="journal article" date="2014" name="Int. J. Syst. Evol. Microbiol.">
        <title>Complete genome sequence of Corynebacterium casei LMG S-19264T (=DSM 44701T), isolated from a smear-ripened cheese.</title>
        <authorList>
            <consortium name="US DOE Joint Genome Institute (JGI-PGF)"/>
            <person name="Walter F."/>
            <person name="Albersmeier A."/>
            <person name="Kalinowski J."/>
            <person name="Ruckert C."/>
        </authorList>
    </citation>
    <scope>NUCLEOTIDE SEQUENCE</scope>
    <source>
        <strain evidence="2">CGMCC 1.15966</strain>
    </source>
</reference>
<dbReference type="Proteomes" id="UP000614460">
    <property type="component" value="Unassembled WGS sequence"/>
</dbReference>
<keyword evidence="1" id="KW-1133">Transmembrane helix</keyword>
<accession>A0A8H9KV48</accession>
<sequence>MKKKEAFYYKLWFFIPAMIGGLISACGFGIWMLFINNEIGSSVVANSISLVTMIVTGITLVFLYKTLKQQQKQIDKTNQDLEFNRALDIIKNCSSIDIPFYKETISDIKKIADEIELEERYISSRRINELEYFLELEKNNRGKNSLNKYCSNIIKGERLISRFYTSYLQSLRLLVKIIYNENFSNSDRNILIEYLRTNLKINGVQFDEFKSNIAQYWMLIVCERQLSNQELFEYYFKEKEKSEMNWNRLVSIFDNAEDRYYFTSILFQNNPHIEEIIEIKKYYKLE</sequence>
<dbReference type="RefSeq" id="WP_182498281.1">
    <property type="nucleotide sequence ID" value="NZ_BMKM01000008.1"/>
</dbReference>
<reference evidence="2" key="2">
    <citation type="submission" date="2020-09" db="EMBL/GenBank/DDBJ databases">
        <authorList>
            <person name="Sun Q."/>
            <person name="Zhou Y."/>
        </authorList>
    </citation>
    <scope>NUCLEOTIDE SEQUENCE</scope>
    <source>
        <strain evidence="2">CGMCC 1.15966</strain>
    </source>
</reference>
<protein>
    <recommendedName>
        <fullName evidence="4">Phage abortive infection protein</fullName>
    </recommendedName>
</protein>
<dbReference type="AlphaFoldDB" id="A0A8H9KV48"/>
<evidence type="ECO:0000256" key="1">
    <source>
        <dbReference type="SAM" id="Phobius"/>
    </source>
</evidence>
<feature type="transmembrane region" description="Helical" evidence="1">
    <location>
        <begin position="39"/>
        <end position="64"/>
    </location>
</feature>
<gene>
    <name evidence="2" type="ORF">GCM10011516_27210</name>
</gene>
<keyword evidence="3" id="KW-1185">Reference proteome</keyword>
<dbReference type="PROSITE" id="PS51257">
    <property type="entry name" value="PROKAR_LIPOPROTEIN"/>
    <property type="match status" value="1"/>
</dbReference>